<sequence>MSEHTSVGLLDIASRVPGVVADLPVMARGVLTGLGARPTSKTSIGKVFQDRAARYGNRVFLRFGDQRLTYREANATANRYAAVLAARGVGHGDVVGIMLRNSPNAVLMMLAVVKCGAIAGMINYHQRGEVLAHSLGLLDAKVLVSESDFVDAVSECGATIDPLTIEELERLAATAPTTNPPSASAVLAKDTAFYIFTSGTTGHPKASVMTHRRWLAALAAFGGLGLRLKSSDTLYSCLPLYHNNALTVAVSSVINSGATLALGEKFSASQFWDDVIAYDATAFIYIGEVCRYLLNQPPKPTDRAHKVRLIAGNGLRPEIWEEFTARFGIERVCEFYAASEGNTAFINIFNVPKTTGISPLPLAYVEYDPDTGAPLRDENGRVRRVPPGQPGLLISPVNKLQPFDGYTDPAASEKKLVRNAFRDGDCWFNTGDVMSPQGMGHAAFVDRLGDTFRWKGENVATTEVEAALAADKSVEESAVFGVEIPRTGGRAGMAAVKLRDGAEFDGKALARTVYDRLPVYALPLFVRVVDSMEHTTTFKSRKVDLREQAYGPGIEDPLYVLAGRDEGYVPFYDDYPDEVAAGKRPQG</sequence>
<evidence type="ECO:0000256" key="4">
    <source>
        <dbReference type="ARBA" id="ARBA00022840"/>
    </source>
</evidence>
<dbReference type="Pfam" id="PF13193">
    <property type="entry name" value="AMP-binding_C"/>
    <property type="match status" value="1"/>
</dbReference>
<dbReference type="SUPFAM" id="SSF56801">
    <property type="entry name" value="Acetyl-CoA synthetase-like"/>
    <property type="match status" value="1"/>
</dbReference>
<gene>
    <name evidence="7" type="ORF">AWB95_22005</name>
    <name evidence="8" type="ORF">CQY23_11555</name>
</gene>
<protein>
    <submittedName>
        <fullName evidence="7">Long-chain-acyl-CoA synthetase</fullName>
    </submittedName>
</protein>
<evidence type="ECO:0000256" key="3">
    <source>
        <dbReference type="ARBA" id="ARBA00022741"/>
    </source>
</evidence>
<feature type="domain" description="AMP-binding enzyme C-terminal" evidence="6">
    <location>
        <begin position="463"/>
        <end position="539"/>
    </location>
</feature>
<evidence type="ECO:0000313" key="8">
    <source>
        <dbReference type="EMBL" id="PIB78794.1"/>
    </source>
</evidence>
<dbReference type="OrthoDB" id="9803968at2"/>
<keyword evidence="9" id="KW-1185">Reference proteome</keyword>
<evidence type="ECO:0000313" key="10">
    <source>
        <dbReference type="Proteomes" id="UP000230971"/>
    </source>
</evidence>
<dbReference type="GO" id="GO:0005886">
    <property type="term" value="C:plasma membrane"/>
    <property type="evidence" value="ECO:0007669"/>
    <property type="project" value="TreeGrafter"/>
</dbReference>
<dbReference type="Gene3D" id="3.30.300.30">
    <property type="match status" value="1"/>
</dbReference>
<proteinExistence type="inferred from homology"/>
<dbReference type="InterPro" id="IPR042099">
    <property type="entry name" value="ANL_N_sf"/>
</dbReference>
<dbReference type="Gene3D" id="3.40.50.12780">
    <property type="entry name" value="N-terminal domain of ligase-like"/>
    <property type="match status" value="1"/>
</dbReference>
<dbReference type="PANTHER" id="PTHR43107">
    <property type="entry name" value="LONG-CHAIN FATTY ACID TRANSPORT PROTEIN"/>
    <property type="match status" value="1"/>
</dbReference>
<evidence type="ECO:0000313" key="9">
    <source>
        <dbReference type="Proteomes" id="UP000193907"/>
    </source>
</evidence>
<dbReference type="InterPro" id="IPR045851">
    <property type="entry name" value="AMP-bd_C_sf"/>
</dbReference>
<evidence type="ECO:0000259" key="5">
    <source>
        <dbReference type="Pfam" id="PF00501"/>
    </source>
</evidence>
<dbReference type="STRING" id="28045.AWB95_22005"/>
<dbReference type="InterPro" id="IPR054874">
    <property type="entry name" value="FACL_FadD6"/>
</dbReference>
<dbReference type="FunFam" id="3.30.300.30:FF:000020">
    <property type="entry name" value="Long-chain fatty acid transporter"/>
    <property type="match status" value="1"/>
</dbReference>
<accession>A0A1X1RHE8</accession>
<dbReference type="Proteomes" id="UP000193907">
    <property type="component" value="Unassembled WGS sequence"/>
</dbReference>
<dbReference type="GO" id="GO:0004467">
    <property type="term" value="F:long-chain fatty acid-CoA ligase activity"/>
    <property type="evidence" value="ECO:0007669"/>
    <property type="project" value="TreeGrafter"/>
</dbReference>
<name>A0A1X1RHE8_MYCCE</name>
<dbReference type="Pfam" id="PF00501">
    <property type="entry name" value="AMP-binding"/>
    <property type="match status" value="1"/>
</dbReference>
<keyword evidence="3" id="KW-0547">Nucleotide-binding</keyword>
<dbReference type="Proteomes" id="UP000230971">
    <property type="component" value="Unassembled WGS sequence"/>
</dbReference>
<dbReference type="GO" id="GO:0044539">
    <property type="term" value="P:long-chain fatty acid import into cell"/>
    <property type="evidence" value="ECO:0007669"/>
    <property type="project" value="TreeGrafter"/>
</dbReference>
<dbReference type="GO" id="GO:0005524">
    <property type="term" value="F:ATP binding"/>
    <property type="evidence" value="ECO:0007669"/>
    <property type="project" value="UniProtKB-KW"/>
</dbReference>
<dbReference type="EMBL" id="LQOM01000051">
    <property type="protein sequence ID" value="ORV06369.1"/>
    <property type="molecule type" value="Genomic_DNA"/>
</dbReference>
<dbReference type="AlphaFoldDB" id="A0A1X1RHE8"/>
<dbReference type="InterPro" id="IPR020845">
    <property type="entry name" value="AMP-binding_CS"/>
</dbReference>
<dbReference type="NCBIfam" id="NF038342">
    <property type="entry name" value="FACL_FadD6"/>
    <property type="match status" value="1"/>
</dbReference>
<keyword evidence="2" id="KW-0436">Ligase</keyword>
<dbReference type="InterPro" id="IPR025110">
    <property type="entry name" value="AMP-bd_C"/>
</dbReference>
<dbReference type="InterPro" id="IPR000873">
    <property type="entry name" value="AMP-dep_synth/lig_dom"/>
</dbReference>
<feature type="domain" description="AMP-dependent synthetase/ligase" evidence="5">
    <location>
        <begin position="48"/>
        <end position="391"/>
    </location>
</feature>
<evidence type="ECO:0000256" key="1">
    <source>
        <dbReference type="ARBA" id="ARBA00006432"/>
    </source>
</evidence>
<keyword evidence="4" id="KW-0067">ATP-binding</keyword>
<dbReference type="PANTHER" id="PTHR43107:SF15">
    <property type="entry name" value="FATTY ACID TRANSPORT PROTEIN 3, ISOFORM A"/>
    <property type="match status" value="1"/>
</dbReference>
<dbReference type="NCBIfam" id="NF006134">
    <property type="entry name" value="PRK08279.1"/>
    <property type="match status" value="1"/>
</dbReference>
<comment type="caution">
    <text evidence="7">The sequence shown here is derived from an EMBL/GenBank/DDBJ whole genome shotgun (WGS) entry which is preliminary data.</text>
</comment>
<dbReference type="RefSeq" id="WP_062541705.1">
    <property type="nucleotide sequence ID" value="NZ_BBUN01000545.1"/>
</dbReference>
<evidence type="ECO:0000256" key="2">
    <source>
        <dbReference type="ARBA" id="ARBA00022598"/>
    </source>
</evidence>
<dbReference type="EMBL" id="PDKV01000012">
    <property type="protein sequence ID" value="PIB78794.1"/>
    <property type="molecule type" value="Genomic_DNA"/>
</dbReference>
<evidence type="ECO:0000259" key="6">
    <source>
        <dbReference type="Pfam" id="PF13193"/>
    </source>
</evidence>
<dbReference type="GO" id="GO:0005324">
    <property type="term" value="F:long-chain fatty acid transmembrane transporter activity"/>
    <property type="evidence" value="ECO:0007669"/>
    <property type="project" value="TreeGrafter"/>
</dbReference>
<dbReference type="PROSITE" id="PS00455">
    <property type="entry name" value="AMP_BINDING"/>
    <property type="match status" value="1"/>
</dbReference>
<evidence type="ECO:0000313" key="7">
    <source>
        <dbReference type="EMBL" id="ORV06369.1"/>
    </source>
</evidence>
<reference evidence="8 10" key="2">
    <citation type="journal article" date="2017" name="Infect. Genet. Evol.">
        <title>The new phylogeny of the genus Mycobacterium: The old and the news.</title>
        <authorList>
            <person name="Tortoli E."/>
            <person name="Fedrizzi T."/>
            <person name="Meehan C.J."/>
            <person name="Trovato A."/>
            <person name="Grottola A."/>
            <person name="Giacobazzi E."/>
            <person name="Serpini G.F."/>
            <person name="Tagliazucchi S."/>
            <person name="Fabio A."/>
            <person name="Bettua C."/>
            <person name="Bertorelli R."/>
            <person name="Frascaro F."/>
            <person name="De Sanctis V."/>
            <person name="Pecorari M."/>
            <person name="Jousson O."/>
            <person name="Segata N."/>
            <person name="Cirillo D.M."/>
        </authorList>
    </citation>
    <scope>NUCLEOTIDE SEQUENCE [LARGE SCALE GENOMIC DNA]</scope>
    <source>
        <strain evidence="8 10">NCTC 12882</strain>
    </source>
</reference>
<organism evidence="7 9">
    <name type="scientific">Mycobacterium celatum</name>
    <dbReference type="NCBI Taxonomy" id="28045"/>
    <lineage>
        <taxon>Bacteria</taxon>
        <taxon>Bacillati</taxon>
        <taxon>Actinomycetota</taxon>
        <taxon>Actinomycetes</taxon>
        <taxon>Mycobacteriales</taxon>
        <taxon>Mycobacteriaceae</taxon>
        <taxon>Mycobacterium</taxon>
    </lineage>
</organism>
<comment type="similarity">
    <text evidence="1">Belongs to the ATP-dependent AMP-binding enzyme family.</text>
</comment>
<reference evidence="7 9" key="1">
    <citation type="submission" date="2016-01" db="EMBL/GenBank/DDBJ databases">
        <title>The new phylogeny of the genus Mycobacterium.</title>
        <authorList>
            <person name="Tarcisio F."/>
            <person name="Conor M."/>
            <person name="Antonella G."/>
            <person name="Elisabetta G."/>
            <person name="Giulia F.S."/>
            <person name="Sara T."/>
            <person name="Anna F."/>
            <person name="Clotilde B."/>
            <person name="Roberto B."/>
            <person name="Veronica D.S."/>
            <person name="Fabio R."/>
            <person name="Monica P."/>
            <person name="Olivier J."/>
            <person name="Enrico T."/>
            <person name="Nicola S."/>
        </authorList>
    </citation>
    <scope>NUCLEOTIDE SEQUENCE [LARGE SCALE GENOMIC DNA]</scope>
    <source>
        <strain evidence="7 9">DSM 44243</strain>
    </source>
</reference>